<sequence>MAAKLLHRWYRLSRLSSPLCARAHVASAGSKIVMARGPPQTPSAPLTAFSLSRPTDKLSVKEQADRALPERSELEDIINSASTAEELLHLEELYAVNANQAAVIISRLSRLVAEKKLDPDSILRDVRFQDLLQIIHRQGTQVWNTALVNLFRSLDLLGLERSRPEMRSVEQEVRWRLRRLTFKNLAFLAEHVAASVPKGHPSELLSDVLKHLELRWTEISDARTVVMLMSKVGPLSPALMERLEDKSLELAEQFTPEDTRRVAVALAIQNRRSIPLLRAISYHLVQKHFTFSTSILLDLAFAYGKLGFHQTQVFQKIAADLHPRVPELSPGDVVRCLKSFAYLKWLNLPLFEAFAQHTVDNAEKYSLVHLSNVVLAFARLNFHPSCRDAFYSTVHRGMENHLDDLDPYLLLDLVWSLCVLQQAKASHLQKVLEPEFRARFLDDPSARGHNYRLKLIHVNTAACLECADYAGPLLPPEALGSKELQGGRKLTPLQSSLREVLQVVAGDPAKVRFEVDTDCGWLLDAEMVLNADNQPLPVADFTAPAQAQSEGSKHLPPGARRLAFLGWEFPNFSNRSKDLLGRFAMARRHVQASGFLVVDVPYYEWLDLKSEWQKTAYLKDKMGKAVAEEMAK</sequence>
<evidence type="ECO:0000256" key="6">
    <source>
        <dbReference type="ARBA" id="ARBA00042265"/>
    </source>
</evidence>
<dbReference type="OMA" id="LCILQQA"/>
<dbReference type="InterPro" id="IPR050870">
    <property type="entry name" value="FAST_kinase"/>
</dbReference>
<dbReference type="Pfam" id="PF08368">
    <property type="entry name" value="FAST_2"/>
    <property type="match status" value="1"/>
</dbReference>
<evidence type="ECO:0000313" key="10">
    <source>
        <dbReference type="Proteomes" id="UP000472272"/>
    </source>
</evidence>
<dbReference type="GO" id="GO:0003723">
    <property type="term" value="F:RNA binding"/>
    <property type="evidence" value="ECO:0007669"/>
    <property type="project" value="TreeGrafter"/>
</dbReference>
<dbReference type="PANTHER" id="PTHR21228:SF59">
    <property type="entry name" value="FAST KINASE DOMAIN-CONTAINING PROTEIN 4"/>
    <property type="match status" value="1"/>
</dbReference>
<dbReference type="InterPro" id="IPR013584">
    <property type="entry name" value="RAP"/>
</dbReference>
<comment type="subcellular location">
    <subcellularLocation>
        <location evidence="1">Mitochondrion matrix</location>
    </subcellularLocation>
</comment>
<dbReference type="Pfam" id="PF06743">
    <property type="entry name" value="FAST_1"/>
    <property type="match status" value="1"/>
</dbReference>
<dbReference type="Ensembl" id="ENSPMRT00000026254.1">
    <property type="protein sequence ID" value="ENSPMRP00000024739.1"/>
    <property type="gene ID" value="ENSPMRG00000015994.1"/>
</dbReference>
<keyword evidence="3" id="KW-0496">Mitochondrion</keyword>
<protein>
    <recommendedName>
        <fullName evidence="5">FAST kinase domain-containing protein 4</fullName>
    </recommendedName>
    <alternativeName>
        <fullName evidence="7">Protein TBRG4</fullName>
    </alternativeName>
    <alternativeName>
        <fullName evidence="6">Transforming growth factor beta regulator 4</fullName>
    </alternativeName>
</protein>
<keyword evidence="10" id="KW-1185">Reference proteome</keyword>
<evidence type="ECO:0000256" key="7">
    <source>
        <dbReference type="ARBA" id="ARBA00043220"/>
    </source>
</evidence>
<evidence type="ECO:0000256" key="3">
    <source>
        <dbReference type="ARBA" id="ARBA00023128"/>
    </source>
</evidence>
<dbReference type="Pfam" id="PF08373">
    <property type="entry name" value="RAP"/>
    <property type="match status" value="1"/>
</dbReference>
<comment type="similarity">
    <text evidence="4">Belongs to the FAST kinase family.</text>
</comment>
<dbReference type="CTD" id="9238"/>
<dbReference type="GO" id="GO:0035770">
    <property type="term" value="C:ribonucleoprotein granule"/>
    <property type="evidence" value="ECO:0007669"/>
    <property type="project" value="TreeGrafter"/>
</dbReference>
<dbReference type="SMART" id="SM00952">
    <property type="entry name" value="RAP"/>
    <property type="match status" value="1"/>
</dbReference>
<reference evidence="9" key="2">
    <citation type="submission" date="2025-08" db="UniProtKB">
        <authorList>
            <consortium name="Ensembl"/>
        </authorList>
    </citation>
    <scope>IDENTIFICATION</scope>
</reference>
<dbReference type="GeneID" id="114607461"/>
<evidence type="ECO:0000313" key="9">
    <source>
        <dbReference type="Ensembl" id="ENSPMRP00000024739.1"/>
    </source>
</evidence>
<evidence type="ECO:0000259" key="8">
    <source>
        <dbReference type="PROSITE" id="PS51286"/>
    </source>
</evidence>
<proteinExistence type="inferred from homology"/>
<dbReference type="InterPro" id="IPR010622">
    <property type="entry name" value="FAST_Leu-rich"/>
</dbReference>
<evidence type="ECO:0000256" key="4">
    <source>
        <dbReference type="ARBA" id="ARBA00038281"/>
    </source>
</evidence>
<dbReference type="OrthoDB" id="6501018at2759"/>
<dbReference type="GO" id="GO:0044528">
    <property type="term" value="P:regulation of mitochondrial mRNA stability"/>
    <property type="evidence" value="ECO:0007669"/>
    <property type="project" value="Ensembl"/>
</dbReference>
<dbReference type="GeneTree" id="ENSGT01030000234607"/>
<dbReference type="RefSeq" id="XP_028606504.1">
    <property type="nucleotide sequence ID" value="XM_028750671.1"/>
</dbReference>
<keyword evidence="2" id="KW-0809">Transit peptide</keyword>
<dbReference type="PROSITE" id="PS51286">
    <property type="entry name" value="RAP"/>
    <property type="match status" value="1"/>
</dbReference>
<gene>
    <name evidence="9" type="primary">TBRG4</name>
</gene>
<dbReference type="Proteomes" id="UP000472272">
    <property type="component" value="Chromosome 12"/>
</dbReference>
<dbReference type="AlphaFoldDB" id="A0A670JMQ0"/>
<dbReference type="GO" id="GO:0090615">
    <property type="term" value="P:mitochondrial mRNA processing"/>
    <property type="evidence" value="ECO:0007669"/>
    <property type="project" value="Ensembl"/>
</dbReference>
<reference evidence="9" key="3">
    <citation type="submission" date="2025-09" db="UniProtKB">
        <authorList>
            <consortium name="Ensembl"/>
        </authorList>
    </citation>
    <scope>IDENTIFICATION</scope>
</reference>
<dbReference type="GO" id="GO:0005759">
    <property type="term" value="C:mitochondrial matrix"/>
    <property type="evidence" value="ECO:0007669"/>
    <property type="project" value="UniProtKB-SubCell"/>
</dbReference>
<dbReference type="PANTHER" id="PTHR21228">
    <property type="entry name" value="FAST LEU-RICH DOMAIN-CONTAINING"/>
    <property type="match status" value="1"/>
</dbReference>
<evidence type="ECO:0000256" key="5">
    <source>
        <dbReference type="ARBA" id="ARBA00040471"/>
    </source>
</evidence>
<dbReference type="InterPro" id="IPR013579">
    <property type="entry name" value="FAST_2"/>
</dbReference>
<name>A0A670JMQ0_PODMU</name>
<dbReference type="CDD" id="cd23739">
    <property type="entry name" value="TBRG4-like_N"/>
    <property type="match status" value="1"/>
</dbReference>
<accession>A0A670JMQ0</accession>
<dbReference type="KEGG" id="pmua:114607461"/>
<organism evidence="9 10">
    <name type="scientific">Podarcis muralis</name>
    <name type="common">Wall lizard</name>
    <name type="synonym">Lacerta muralis</name>
    <dbReference type="NCBI Taxonomy" id="64176"/>
    <lineage>
        <taxon>Eukaryota</taxon>
        <taxon>Metazoa</taxon>
        <taxon>Chordata</taxon>
        <taxon>Craniata</taxon>
        <taxon>Vertebrata</taxon>
        <taxon>Euteleostomi</taxon>
        <taxon>Lepidosauria</taxon>
        <taxon>Squamata</taxon>
        <taxon>Bifurcata</taxon>
        <taxon>Unidentata</taxon>
        <taxon>Episquamata</taxon>
        <taxon>Laterata</taxon>
        <taxon>Lacertibaenia</taxon>
        <taxon>Lacertidae</taxon>
        <taxon>Podarcis</taxon>
    </lineage>
</organism>
<reference evidence="9 10" key="1">
    <citation type="journal article" date="2019" name="Proc. Natl. Acad. Sci. U.S.A.">
        <title>Regulatory changes in pterin and carotenoid genes underlie balanced color polymorphisms in the wall lizard.</title>
        <authorList>
            <person name="Andrade P."/>
            <person name="Pinho C."/>
            <person name="Perez I de Lanuza G."/>
            <person name="Afonso S."/>
            <person name="Brejcha J."/>
            <person name="Rubin C.J."/>
            <person name="Wallerman O."/>
            <person name="Pereira P."/>
            <person name="Sabatino S.J."/>
            <person name="Bellati A."/>
            <person name="Pellitteri-Rosa D."/>
            <person name="Bosakova Z."/>
            <person name="Bunikis I."/>
            <person name="Carretero M.A."/>
            <person name="Feiner N."/>
            <person name="Marsik P."/>
            <person name="Pauperio F."/>
            <person name="Salvi D."/>
            <person name="Soler L."/>
            <person name="While G.M."/>
            <person name="Uller T."/>
            <person name="Font E."/>
            <person name="Andersson L."/>
            <person name="Carneiro M."/>
        </authorList>
    </citation>
    <scope>NUCLEOTIDE SEQUENCE</scope>
</reference>
<feature type="domain" description="RAP" evidence="8">
    <location>
        <begin position="562"/>
        <end position="620"/>
    </location>
</feature>
<evidence type="ECO:0000256" key="1">
    <source>
        <dbReference type="ARBA" id="ARBA00004305"/>
    </source>
</evidence>
<evidence type="ECO:0000256" key="2">
    <source>
        <dbReference type="ARBA" id="ARBA00022946"/>
    </source>
</evidence>